<feature type="non-terminal residue" evidence="3">
    <location>
        <position position="1"/>
    </location>
</feature>
<dbReference type="InterPro" id="IPR003156">
    <property type="entry name" value="DHHA1_dom"/>
</dbReference>
<evidence type="ECO:0000259" key="1">
    <source>
        <dbReference type="Pfam" id="PF01368"/>
    </source>
</evidence>
<dbReference type="AlphaFoldDB" id="X1C7J9"/>
<dbReference type="Gene3D" id="3.90.1640.10">
    <property type="entry name" value="inorganic pyrophosphatase (n-terminal core)"/>
    <property type="match status" value="1"/>
</dbReference>
<dbReference type="EMBL" id="BART01011071">
    <property type="protein sequence ID" value="GAG80391.1"/>
    <property type="molecule type" value="Genomic_DNA"/>
</dbReference>
<evidence type="ECO:0008006" key="4">
    <source>
        <dbReference type="Google" id="ProtNLM"/>
    </source>
</evidence>
<accession>X1C7J9</accession>
<feature type="non-terminal residue" evidence="3">
    <location>
        <position position="310"/>
    </location>
</feature>
<feature type="domain" description="DHHA1" evidence="2">
    <location>
        <begin position="242"/>
        <end position="307"/>
    </location>
</feature>
<reference evidence="3" key="1">
    <citation type="journal article" date="2014" name="Front. Microbiol.">
        <title>High frequency of phylogenetically diverse reductive dehalogenase-homologous genes in deep subseafloor sedimentary metagenomes.</title>
        <authorList>
            <person name="Kawai M."/>
            <person name="Futagami T."/>
            <person name="Toyoda A."/>
            <person name="Takaki Y."/>
            <person name="Nishi S."/>
            <person name="Hori S."/>
            <person name="Arai W."/>
            <person name="Tsubouchi T."/>
            <person name="Morono Y."/>
            <person name="Uchiyama I."/>
            <person name="Ito T."/>
            <person name="Fujiyama A."/>
            <person name="Inagaki F."/>
            <person name="Takami H."/>
        </authorList>
    </citation>
    <scope>NUCLEOTIDE SEQUENCE</scope>
    <source>
        <strain evidence="3">Expedition CK06-06</strain>
    </source>
</reference>
<proteinExistence type="predicted"/>
<protein>
    <recommendedName>
        <fullName evidence="4">DDH domain-containing protein</fullName>
    </recommendedName>
</protein>
<feature type="domain" description="DDH" evidence="1">
    <location>
        <begin position="22"/>
        <end position="166"/>
    </location>
</feature>
<evidence type="ECO:0000313" key="3">
    <source>
        <dbReference type="EMBL" id="GAG80391.1"/>
    </source>
</evidence>
<dbReference type="PANTHER" id="PTHR47618">
    <property type="entry name" value="BIFUNCTIONAL OLIGORIBONUCLEASE AND PAP PHOSPHATASE NRNA"/>
    <property type="match status" value="1"/>
</dbReference>
<organism evidence="3">
    <name type="scientific">marine sediment metagenome</name>
    <dbReference type="NCBI Taxonomy" id="412755"/>
    <lineage>
        <taxon>unclassified sequences</taxon>
        <taxon>metagenomes</taxon>
        <taxon>ecological metagenomes</taxon>
    </lineage>
</organism>
<dbReference type="InterPro" id="IPR051319">
    <property type="entry name" value="Oligoribo/pAp-PDE_c-di-AMP_PDE"/>
</dbReference>
<dbReference type="Pfam" id="PF01368">
    <property type="entry name" value="DHH"/>
    <property type="match status" value="1"/>
</dbReference>
<dbReference type="Gene3D" id="3.10.310.30">
    <property type="match status" value="1"/>
</dbReference>
<dbReference type="InterPro" id="IPR001667">
    <property type="entry name" value="DDH_dom"/>
</dbReference>
<sequence length="310" mass="34679">RKIKIMNNFDEITKVLQKNNNFLITSHANLDGDGIGSELAFYFILKKLNKNPIILNQDRLPKIYDFLPGSDKVHYLEDNCINPKSIDVGIVLDCSNVKRTGKTCGIFKNIKTIINIDHHKSNENFGGLNYVDSSVSSVGEIIYEFINFIDSDLLDDKISTCLYTAIITDTGSFRHSNVSSKTFKIASDLTSFGIKPYLIANNIYNRNTYSGLKLLGEALLTLEMDDSNYVSWLTITRKMLNDTNANDEEIEGIIDIATTLNNVEISILFRETKDNKIKISFRSKGNFDVNKFAGKFKGGGHPNAAGCLCS</sequence>
<dbReference type="PANTHER" id="PTHR47618:SF1">
    <property type="entry name" value="BIFUNCTIONAL OLIGORIBONUCLEASE AND PAP PHOSPHATASE NRNA"/>
    <property type="match status" value="1"/>
</dbReference>
<dbReference type="GO" id="GO:0003676">
    <property type="term" value="F:nucleic acid binding"/>
    <property type="evidence" value="ECO:0007669"/>
    <property type="project" value="InterPro"/>
</dbReference>
<evidence type="ECO:0000259" key="2">
    <source>
        <dbReference type="Pfam" id="PF02272"/>
    </source>
</evidence>
<gene>
    <name evidence="3" type="ORF">S01H4_23766</name>
</gene>
<dbReference type="Pfam" id="PF02272">
    <property type="entry name" value="DHHA1"/>
    <property type="match status" value="1"/>
</dbReference>
<comment type="caution">
    <text evidence="3">The sequence shown here is derived from an EMBL/GenBank/DDBJ whole genome shotgun (WGS) entry which is preliminary data.</text>
</comment>
<name>X1C7J9_9ZZZZ</name>
<dbReference type="SUPFAM" id="SSF64182">
    <property type="entry name" value="DHH phosphoesterases"/>
    <property type="match status" value="1"/>
</dbReference>
<dbReference type="InterPro" id="IPR038763">
    <property type="entry name" value="DHH_sf"/>
</dbReference>